<dbReference type="PANTHER" id="PTHR11941">
    <property type="entry name" value="ENOYL-COA HYDRATASE-RELATED"/>
    <property type="match status" value="1"/>
</dbReference>
<evidence type="ECO:0000256" key="3">
    <source>
        <dbReference type="RuleBase" id="RU003707"/>
    </source>
</evidence>
<comment type="caution">
    <text evidence="4">The sequence shown here is derived from an EMBL/GenBank/DDBJ whole genome shotgun (WGS) entry which is preliminary data.</text>
</comment>
<dbReference type="GO" id="GO:0016836">
    <property type="term" value="F:hydro-lyase activity"/>
    <property type="evidence" value="ECO:0007669"/>
    <property type="project" value="UniProtKB-ARBA"/>
</dbReference>
<gene>
    <name evidence="4" type="ORF">O181_040880</name>
</gene>
<comment type="similarity">
    <text evidence="1 3">Belongs to the enoyl-CoA hydratase/isomerase family.</text>
</comment>
<proteinExistence type="inferred from homology"/>
<name>A0A9Q3DDY8_9BASI</name>
<protein>
    <recommendedName>
        <fullName evidence="6">Enoyl-CoA hydratase</fullName>
    </recommendedName>
</protein>
<dbReference type="Gene3D" id="3.90.226.10">
    <property type="entry name" value="2-enoyl-CoA Hydratase, Chain A, domain 1"/>
    <property type="match status" value="1"/>
</dbReference>
<dbReference type="GO" id="GO:0005739">
    <property type="term" value="C:mitochondrion"/>
    <property type="evidence" value="ECO:0007669"/>
    <property type="project" value="TreeGrafter"/>
</dbReference>
<evidence type="ECO:0000256" key="1">
    <source>
        <dbReference type="ARBA" id="ARBA00005254"/>
    </source>
</evidence>
<dbReference type="GO" id="GO:0006635">
    <property type="term" value="P:fatty acid beta-oxidation"/>
    <property type="evidence" value="ECO:0007669"/>
    <property type="project" value="TreeGrafter"/>
</dbReference>
<dbReference type="AlphaFoldDB" id="A0A9Q3DDY8"/>
<dbReference type="EMBL" id="AVOT02016181">
    <property type="protein sequence ID" value="MBW0501165.1"/>
    <property type="molecule type" value="Genomic_DNA"/>
</dbReference>
<dbReference type="InterPro" id="IPR001753">
    <property type="entry name" value="Enoyl-CoA_hydra/iso"/>
</dbReference>
<dbReference type="FunFam" id="3.90.226.10:FF:000009">
    <property type="entry name" value="Carnitinyl-CoA dehydratase"/>
    <property type="match status" value="1"/>
</dbReference>
<dbReference type="SUPFAM" id="SSF52096">
    <property type="entry name" value="ClpP/crotonase"/>
    <property type="match status" value="1"/>
</dbReference>
<sequence length="295" mass="32110">MSRHCLGSRFRQIRLASYLRQSQKNYSTARHDAVYVDYPQPGLGLDGLTYLRLNRAETKNAISVGLLDQMQDLLEQIRFDGTRVLVVGSSVPGSFCAGADLKERQGMSPIQISRFLHDLRSALHDLETLPMPTIAAIDGPALGGGLELALACDLRVGGPHATKIGLTETKLGIIPGAGGTQRTTRLLGLSKTKDLVFGAKILNAKQALELGLLDYVSEPNTSAFERATEIARGILPNGPLAVKAAKLAINRSIELDLETGLDFERECYNSVIGTKDRIEGLKAFREKRKPQFIGE</sequence>
<organism evidence="4 5">
    <name type="scientific">Austropuccinia psidii MF-1</name>
    <dbReference type="NCBI Taxonomy" id="1389203"/>
    <lineage>
        <taxon>Eukaryota</taxon>
        <taxon>Fungi</taxon>
        <taxon>Dikarya</taxon>
        <taxon>Basidiomycota</taxon>
        <taxon>Pucciniomycotina</taxon>
        <taxon>Pucciniomycetes</taxon>
        <taxon>Pucciniales</taxon>
        <taxon>Sphaerophragmiaceae</taxon>
        <taxon>Austropuccinia</taxon>
    </lineage>
</organism>
<dbReference type="PANTHER" id="PTHR11941:SF171">
    <property type="entry name" value="SD19268P"/>
    <property type="match status" value="1"/>
</dbReference>
<evidence type="ECO:0000313" key="5">
    <source>
        <dbReference type="Proteomes" id="UP000765509"/>
    </source>
</evidence>
<reference evidence="4" key="1">
    <citation type="submission" date="2021-03" db="EMBL/GenBank/DDBJ databases">
        <title>Draft genome sequence of rust myrtle Austropuccinia psidii MF-1, a brazilian biotype.</title>
        <authorList>
            <person name="Quecine M.C."/>
            <person name="Pachon D.M.R."/>
            <person name="Bonatelli M.L."/>
            <person name="Correr F.H."/>
            <person name="Franceschini L.M."/>
            <person name="Leite T.F."/>
            <person name="Margarido G.R.A."/>
            <person name="Almeida C.A."/>
            <person name="Ferrarezi J.A."/>
            <person name="Labate C.A."/>
        </authorList>
    </citation>
    <scope>NUCLEOTIDE SEQUENCE</scope>
    <source>
        <strain evidence="4">MF-1</strain>
    </source>
</reference>
<keyword evidence="5" id="KW-1185">Reference proteome</keyword>
<dbReference type="OrthoDB" id="410701at2759"/>
<dbReference type="Proteomes" id="UP000765509">
    <property type="component" value="Unassembled WGS sequence"/>
</dbReference>
<dbReference type="CDD" id="cd06558">
    <property type="entry name" value="crotonase-like"/>
    <property type="match status" value="1"/>
</dbReference>
<evidence type="ECO:0000313" key="4">
    <source>
        <dbReference type="EMBL" id="MBW0501165.1"/>
    </source>
</evidence>
<dbReference type="FunFam" id="1.10.12.10:FF:000001">
    <property type="entry name" value="Probable enoyl-CoA hydratase, mitochondrial"/>
    <property type="match status" value="1"/>
</dbReference>
<accession>A0A9Q3DDY8</accession>
<dbReference type="Pfam" id="PF00378">
    <property type="entry name" value="ECH_1"/>
    <property type="match status" value="1"/>
</dbReference>
<dbReference type="InterPro" id="IPR029045">
    <property type="entry name" value="ClpP/crotonase-like_dom_sf"/>
</dbReference>
<keyword evidence="2" id="KW-0456">Lyase</keyword>
<dbReference type="InterPro" id="IPR014748">
    <property type="entry name" value="Enoyl-CoA_hydra_C"/>
</dbReference>
<dbReference type="PROSITE" id="PS00166">
    <property type="entry name" value="ENOYL_COA_HYDRATASE"/>
    <property type="match status" value="1"/>
</dbReference>
<evidence type="ECO:0000256" key="2">
    <source>
        <dbReference type="ARBA" id="ARBA00023239"/>
    </source>
</evidence>
<dbReference type="InterPro" id="IPR018376">
    <property type="entry name" value="Enoyl-CoA_hyd/isom_CS"/>
</dbReference>
<evidence type="ECO:0008006" key="6">
    <source>
        <dbReference type="Google" id="ProtNLM"/>
    </source>
</evidence>
<dbReference type="Gene3D" id="1.10.12.10">
    <property type="entry name" value="Lyase 2-enoyl-coa Hydratase, Chain A, domain 2"/>
    <property type="match status" value="1"/>
</dbReference>